<dbReference type="Gene3D" id="1.25.10.10">
    <property type="entry name" value="Leucine-rich Repeat Variant"/>
    <property type="match status" value="1"/>
</dbReference>
<keyword evidence="4" id="KW-1185">Reference proteome</keyword>
<dbReference type="RefSeq" id="WP_048080965.1">
    <property type="nucleotide sequence ID" value="NZ_JAPVER010000020.1"/>
</dbReference>
<evidence type="ECO:0000313" key="4">
    <source>
        <dbReference type="Proteomes" id="UP001068021"/>
    </source>
</evidence>
<gene>
    <name evidence="3" type="ORF">O3H35_16450</name>
    <name evidence="2" type="ORF">O3H54_12060</name>
</gene>
<evidence type="ECO:0008006" key="5">
    <source>
        <dbReference type="Google" id="ProtNLM"/>
    </source>
</evidence>
<accession>A0A9E5A711</accession>
<feature type="transmembrane region" description="Helical" evidence="1">
    <location>
        <begin position="219"/>
        <end position="237"/>
    </location>
</feature>
<evidence type="ECO:0000256" key="1">
    <source>
        <dbReference type="SAM" id="Phobius"/>
    </source>
</evidence>
<feature type="transmembrane region" description="Helical" evidence="1">
    <location>
        <begin position="166"/>
        <end position="183"/>
    </location>
</feature>
<keyword evidence="1" id="KW-1133">Transmembrane helix</keyword>
<comment type="caution">
    <text evidence="3">The sequence shown here is derived from an EMBL/GenBank/DDBJ whole genome shotgun (WGS) entry which is preliminary data.</text>
</comment>
<sequence length="245" mass="28085">MGHENKTGELIGLLENEKWQTRYKALSSLIKQDDNSALEIVKKMLNEDENAHVREIAVEYLKFNNSFPLKPINPENVNLYHFPIKNSHTKLGIINATSDPTLSENEAIENIKYKLKQEAAQLGANAVININCRKKFLLLKQFKAKGYAVLINDAPEKIHVEKSNKVILLGILYIIWGLSYFLFNGTFNLFSIFILGGGLIIFTAGIFKIKQYQKDKLYLTIMASIIIVMLILTYIQMSPYIDWWL</sequence>
<dbReference type="Proteomes" id="UP001074446">
    <property type="component" value="Unassembled WGS sequence"/>
</dbReference>
<protein>
    <recommendedName>
        <fullName evidence="5">HEAT repeat domain-containing protein</fullName>
    </recommendedName>
</protein>
<name>A0A9E5A711_9EURY</name>
<feature type="transmembrane region" description="Helical" evidence="1">
    <location>
        <begin position="189"/>
        <end position="207"/>
    </location>
</feature>
<evidence type="ECO:0000313" key="2">
    <source>
        <dbReference type="EMBL" id="MCZ3366615.1"/>
    </source>
</evidence>
<organism evidence="3">
    <name type="scientific">Methanobacterium veterum</name>
    <dbReference type="NCBI Taxonomy" id="408577"/>
    <lineage>
        <taxon>Archaea</taxon>
        <taxon>Methanobacteriati</taxon>
        <taxon>Methanobacteriota</taxon>
        <taxon>Methanomada group</taxon>
        <taxon>Methanobacteria</taxon>
        <taxon>Methanobacteriales</taxon>
        <taxon>Methanobacteriaceae</taxon>
        <taxon>Methanobacterium</taxon>
    </lineage>
</organism>
<dbReference type="InterPro" id="IPR011989">
    <property type="entry name" value="ARM-like"/>
</dbReference>
<reference evidence="3" key="1">
    <citation type="submission" date="2022-12" db="EMBL/GenBank/DDBJ databases">
        <title>Reclassification of two methanogenic archaea species isolated from the Kolyma lowland permafrost.</title>
        <authorList>
            <person name="Trubitsyn V.E."/>
            <person name="Rivkina E.M."/>
            <person name="Shcherbakova V.A."/>
        </authorList>
    </citation>
    <scope>NUCLEOTIDE SEQUENCE</scope>
    <source>
        <strain evidence="2">M2</strain>
        <strain evidence="3">MK4</strain>
    </source>
</reference>
<dbReference type="AlphaFoldDB" id="A0A9E5A711"/>
<evidence type="ECO:0000313" key="3">
    <source>
        <dbReference type="EMBL" id="MCZ3374241.1"/>
    </source>
</evidence>
<keyword evidence="1" id="KW-0812">Transmembrane</keyword>
<dbReference type="EMBL" id="JAPVES010000030">
    <property type="protein sequence ID" value="MCZ3374241.1"/>
    <property type="molecule type" value="Genomic_DNA"/>
</dbReference>
<dbReference type="Proteomes" id="UP001068021">
    <property type="component" value="Unassembled WGS sequence"/>
</dbReference>
<proteinExistence type="predicted"/>
<dbReference type="SUPFAM" id="SSF48371">
    <property type="entry name" value="ARM repeat"/>
    <property type="match status" value="1"/>
</dbReference>
<dbReference type="EMBL" id="JAPVER010000020">
    <property type="protein sequence ID" value="MCZ3366615.1"/>
    <property type="molecule type" value="Genomic_DNA"/>
</dbReference>
<dbReference type="InterPro" id="IPR016024">
    <property type="entry name" value="ARM-type_fold"/>
</dbReference>
<keyword evidence="1" id="KW-0472">Membrane</keyword>